<keyword evidence="5 9" id="KW-0812">Transmembrane</keyword>
<comment type="similarity">
    <text evidence="2">Belongs to the autoinducer-2 exporter (AI-2E) (TC 2.A.86) family.</text>
</comment>
<feature type="region of interest" description="Disordered" evidence="8">
    <location>
        <begin position="388"/>
        <end position="413"/>
    </location>
</feature>
<accession>A0A1R4KH29</accession>
<dbReference type="PANTHER" id="PTHR21716">
    <property type="entry name" value="TRANSMEMBRANE PROTEIN"/>
    <property type="match status" value="1"/>
</dbReference>
<dbReference type="STRING" id="1255658.FM114_14430"/>
<keyword evidence="4" id="KW-1003">Cell membrane</keyword>
<feature type="compositionally biased region" description="Basic and acidic residues" evidence="8">
    <location>
        <begin position="388"/>
        <end position="398"/>
    </location>
</feature>
<dbReference type="GO" id="GO:0005886">
    <property type="term" value="C:plasma membrane"/>
    <property type="evidence" value="ECO:0007669"/>
    <property type="project" value="UniProtKB-SubCell"/>
</dbReference>
<dbReference type="Pfam" id="PF01594">
    <property type="entry name" value="AI-2E_transport"/>
    <property type="match status" value="1"/>
</dbReference>
<proteinExistence type="inferred from homology"/>
<evidence type="ECO:0000256" key="4">
    <source>
        <dbReference type="ARBA" id="ARBA00022475"/>
    </source>
</evidence>
<comment type="subcellular location">
    <subcellularLocation>
        <location evidence="1">Cell membrane</location>
        <topology evidence="1">Multi-pass membrane protein</topology>
    </subcellularLocation>
</comment>
<evidence type="ECO:0000256" key="2">
    <source>
        <dbReference type="ARBA" id="ARBA00009773"/>
    </source>
</evidence>
<evidence type="ECO:0000256" key="8">
    <source>
        <dbReference type="SAM" id="MobiDB-lite"/>
    </source>
</evidence>
<dbReference type="Proteomes" id="UP000188342">
    <property type="component" value="Unassembled WGS sequence"/>
</dbReference>
<reference evidence="10 11" key="1">
    <citation type="submission" date="2017-02" db="EMBL/GenBank/DDBJ databases">
        <authorList>
            <person name="Peterson S.W."/>
        </authorList>
    </citation>
    <scope>NUCLEOTIDE SEQUENCE [LARGE SCALE GENOMIC DNA]</scope>
    <source>
        <strain evidence="10 11">LSP_Lj1</strain>
    </source>
</reference>
<evidence type="ECO:0000256" key="7">
    <source>
        <dbReference type="ARBA" id="ARBA00023136"/>
    </source>
</evidence>
<dbReference type="GO" id="GO:0055085">
    <property type="term" value="P:transmembrane transport"/>
    <property type="evidence" value="ECO:0007669"/>
    <property type="project" value="TreeGrafter"/>
</dbReference>
<organism evidence="10 11">
    <name type="scientific">Luteococcus japonicus LSP_Lj1</name>
    <dbReference type="NCBI Taxonomy" id="1255658"/>
    <lineage>
        <taxon>Bacteria</taxon>
        <taxon>Bacillati</taxon>
        <taxon>Actinomycetota</taxon>
        <taxon>Actinomycetes</taxon>
        <taxon>Propionibacteriales</taxon>
        <taxon>Propionibacteriaceae</taxon>
        <taxon>Luteococcus</taxon>
    </lineage>
</organism>
<dbReference type="PANTHER" id="PTHR21716:SF53">
    <property type="entry name" value="PERMEASE PERM-RELATED"/>
    <property type="match status" value="1"/>
</dbReference>
<sequence>MALRPLSREAHQDSGPKAVAVEDQSGQVITREMLAEEAATPGVVPHGIQLAAGWFWRLLVIGAGLYGIWFVLSGLSEVIIPLLVALLFTAALWPMKTWLQGRGLPRGAAAGLSLLALVALVAAIFSLVGAQIASQSSSLADASVKSYEQFMNWLASGPLQLHETQIDGWTQKGIVWAKSQQSVFTGYAAAAGAQLGHFFAGIALALFALFYFLYEGRTFARAGFSLVPKGSRSRIADACGKGWTSLVSYVRAAVIVAAVDGLGAGIGAALVGSDLFLAIGALTFITAFVPLLGAFVAGLVSTSVVLLTLGWVKALIMLGIFVAVMELEAHVLQPFLLGKAVSIHPLAVLYGLAVGTILAGVVGALFAVPMLAFANAFIRAMRSHGSHDELPADEESGHEPAAVALSEEPSTQP</sequence>
<evidence type="ECO:0000313" key="11">
    <source>
        <dbReference type="Proteomes" id="UP000188342"/>
    </source>
</evidence>
<dbReference type="OrthoDB" id="9784366at2"/>
<evidence type="ECO:0000256" key="3">
    <source>
        <dbReference type="ARBA" id="ARBA00022448"/>
    </source>
</evidence>
<feature type="transmembrane region" description="Helical" evidence="9">
    <location>
        <begin position="195"/>
        <end position="214"/>
    </location>
</feature>
<evidence type="ECO:0000256" key="5">
    <source>
        <dbReference type="ARBA" id="ARBA00022692"/>
    </source>
</evidence>
<name>A0A1R4KH29_9ACTN</name>
<feature type="transmembrane region" description="Helical" evidence="9">
    <location>
        <begin position="276"/>
        <end position="297"/>
    </location>
</feature>
<feature type="transmembrane region" description="Helical" evidence="9">
    <location>
        <begin position="304"/>
        <end position="327"/>
    </location>
</feature>
<feature type="transmembrane region" description="Helical" evidence="9">
    <location>
        <begin position="249"/>
        <end position="270"/>
    </location>
</feature>
<dbReference type="InterPro" id="IPR002549">
    <property type="entry name" value="AI-2E-like"/>
</dbReference>
<feature type="transmembrane region" description="Helical" evidence="9">
    <location>
        <begin position="347"/>
        <end position="374"/>
    </location>
</feature>
<keyword evidence="3" id="KW-0813">Transport</keyword>
<feature type="transmembrane region" description="Helical" evidence="9">
    <location>
        <begin position="54"/>
        <end position="72"/>
    </location>
</feature>
<keyword evidence="11" id="KW-1185">Reference proteome</keyword>
<feature type="transmembrane region" description="Helical" evidence="9">
    <location>
        <begin position="107"/>
        <end position="133"/>
    </location>
</feature>
<feature type="transmembrane region" description="Helical" evidence="9">
    <location>
        <begin position="78"/>
        <end position="95"/>
    </location>
</feature>
<evidence type="ECO:0000313" key="10">
    <source>
        <dbReference type="EMBL" id="SJN43568.1"/>
    </source>
</evidence>
<dbReference type="AlphaFoldDB" id="A0A1R4KH29"/>
<keyword evidence="7 9" id="KW-0472">Membrane</keyword>
<evidence type="ECO:0008006" key="12">
    <source>
        <dbReference type="Google" id="ProtNLM"/>
    </source>
</evidence>
<evidence type="ECO:0000256" key="9">
    <source>
        <dbReference type="SAM" id="Phobius"/>
    </source>
</evidence>
<gene>
    <name evidence="10" type="ORF">FM114_14430</name>
</gene>
<evidence type="ECO:0000256" key="6">
    <source>
        <dbReference type="ARBA" id="ARBA00022989"/>
    </source>
</evidence>
<protein>
    <recommendedName>
        <fullName evidence="12">Integral membrane protein</fullName>
    </recommendedName>
</protein>
<keyword evidence="6 9" id="KW-1133">Transmembrane helix</keyword>
<dbReference type="EMBL" id="FUKQ01000052">
    <property type="protein sequence ID" value="SJN43568.1"/>
    <property type="molecule type" value="Genomic_DNA"/>
</dbReference>
<evidence type="ECO:0000256" key="1">
    <source>
        <dbReference type="ARBA" id="ARBA00004651"/>
    </source>
</evidence>